<dbReference type="RefSeq" id="WP_296952614.1">
    <property type="nucleotide sequence ID" value="NZ_LT599021.1"/>
</dbReference>
<sequence length="86" mass="10339">MKERIKELGYWLKDKLKELCGEITPDKRLTVIIIMLLLFTILNLYFTFTSIKTWGMEEERREQLKIEHMKGLELEKSKPKKNGIRL</sequence>
<evidence type="ECO:0000313" key="2">
    <source>
        <dbReference type="EMBL" id="SBW10375.1"/>
    </source>
</evidence>
<dbReference type="InterPro" id="IPR025050">
    <property type="entry name" value="TraL_transposon"/>
</dbReference>
<accession>A0A212KFQ6</accession>
<keyword evidence="1" id="KW-0812">Transmembrane</keyword>
<evidence type="ECO:0008006" key="3">
    <source>
        <dbReference type="Google" id="ProtNLM"/>
    </source>
</evidence>
<proteinExistence type="predicted"/>
<dbReference type="AlphaFoldDB" id="A0A212KFQ6"/>
<keyword evidence="1" id="KW-1133">Transmembrane helix</keyword>
<organism evidence="2">
    <name type="scientific">uncultured Dysgonomonas sp</name>
    <dbReference type="NCBI Taxonomy" id="206096"/>
    <lineage>
        <taxon>Bacteria</taxon>
        <taxon>Pseudomonadati</taxon>
        <taxon>Bacteroidota</taxon>
        <taxon>Bacteroidia</taxon>
        <taxon>Bacteroidales</taxon>
        <taxon>Dysgonomonadaceae</taxon>
        <taxon>Dysgonomonas</taxon>
        <taxon>environmental samples</taxon>
    </lineage>
</organism>
<name>A0A212KFQ6_9BACT</name>
<feature type="transmembrane region" description="Helical" evidence="1">
    <location>
        <begin position="29"/>
        <end position="51"/>
    </location>
</feature>
<dbReference type="EMBL" id="FLUL01000002">
    <property type="protein sequence ID" value="SBW10375.1"/>
    <property type="molecule type" value="Genomic_DNA"/>
</dbReference>
<reference evidence="2" key="1">
    <citation type="submission" date="2016-04" db="EMBL/GenBank/DDBJ databases">
        <authorList>
            <person name="Evans L.H."/>
            <person name="Alamgir A."/>
            <person name="Owens N."/>
            <person name="Weber N.D."/>
            <person name="Virtaneva K."/>
            <person name="Barbian K."/>
            <person name="Babar A."/>
            <person name="Rosenke K."/>
        </authorList>
    </citation>
    <scope>NUCLEOTIDE SEQUENCE</scope>
    <source>
        <strain evidence="2">86-2</strain>
    </source>
</reference>
<dbReference type="Pfam" id="PF13150">
    <property type="entry name" value="TraL_transposon"/>
    <property type="match status" value="1"/>
</dbReference>
<keyword evidence="1" id="KW-0472">Membrane</keyword>
<protein>
    <recommendedName>
        <fullName evidence="3">DUF3989 domain-containing protein</fullName>
    </recommendedName>
</protein>
<gene>
    <name evidence="2" type="ORF">KL86DYS2_20058</name>
</gene>
<evidence type="ECO:0000256" key="1">
    <source>
        <dbReference type="SAM" id="Phobius"/>
    </source>
</evidence>